<evidence type="ECO:0000313" key="2">
    <source>
        <dbReference type="Proteomes" id="UP001152604"/>
    </source>
</evidence>
<proteinExistence type="predicted"/>
<accession>A0ABM9E9P7</accession>
<keyword evidence="2" id="KW-1185">Reference proteome</keyword>
<protein>
    <submittedName>
        <fullName evidence="1">Uncharacterized protein</fullName>
    </submittedName>
</protein>
<name>A0ABM9E9P7_9HYPH</name>
<comment type="caution">
    <text evidence="1">The sequence shown here is derived from an EMBL/GenBank/DDBJ whole genome shotgun (WGS) entry which is preliminary data.</text>
</comment>
<gene>
    <name evidence="1" type="ORF">MES4922_410028</name>
</gene>
<dbReference type="Proteomes" id="UP001152604">
    <property type="component" value="Unassembled WGS sequence"/>
</dbReference>
<organism evidence="1 2">
    <name type="scientific">Mesorhizobium ventifaucium</name>
    <dbReference type="NCBI Taxonomy" id="666020"/>
    <lineage>
        <taxon>Bacteria</taxon>
        <taxon>Pseudomonadati</taxon>
        <taxon>Pseudomonadota</taxon>
        <taxon>Alphaproteobacteria</taxon>
        <taxon>Hyphomicrobiales</taxon>
        <taxon>Phyllobacteriaceae</taxon>
        <taxon>Mesorhizobium</taxon>
    </lineage>
</organism>
<dbReference type="EMBL" id="CAKXZS010000036">
    <property type="protein sequence ID" value="CAH2405914.1"/>
    <property type="molecule type" value="Genomic_DNA"/>
</dbReference>
<reference evidence="1" key="1">
    <citation type="submission" date="2022-03" db="EMBL/GenBank/DDBJ databases">
        <authorList>
            <person name="Brunel B."/>
        </authorList>
    </citation>
    <scope>NUCLEOTIDE SEQUENCE</scope>
    <source>
        <strain evidence="1">STM4922sample</strain>
    </source>
</reference>
<evidence type="ECO:0000313" key="1">
    <source>
        <dbReference type="EMBL" id="CAH2405914.1"/>
    </source>
</evidence>
<sequence length="69" mass="8024">MRRSKKVRNYRGVTETRHRAKIRHACHGRNFISMSVIASSYPEWNVRIISSELPPKTSDVLSEKISHDC</sequence>